<proteinExistence type="predicted"/>
<keyword evidence="1" id="KW-1133">Transmembrane helix</keyword>
<keyword evidence="3" id="KW-1185">Reference proteome</keyword>
<protein>
    <submittedName>
        <fullName evidence="2">Uncharacterized protein</fullName>
    </submittedName>
</protein>
<dbReference type="Proteomes" id="UP000578000">
    <property type="component" value="Unassembled WGS sequence"/>
</dbReference>
<feature type="transmembrane region" description="Helical" evidence="1">
    <location>
        <begin position="7"/>
        <end position="30"/>
    </location>
</feature>
<evidence type="ECO:0000313" key="2">
    <source>
        <dbReference type="EMBL" id="MBB6458715.1"/>
    </source>
</evidence>
<keyword evidence="1" id="KW-0472">Membrane</keyword>
<comment type="caution">
    <text evidence="2">The sequence shown here is derived from an EMBL/GenBank/DDBJ whole genome shotgun (WGS) entry which is preliminary data.</text>
</comment>
<accession>A0A841QK94</accession>
<dbReference type="RefSeq" id="WP_166117068.1">
    <property type="nucleotide sequence ID" value="NZ_BAABDB010000030.1"/>
</dbReference>
<dbReference type="AlphaFoldDB" id="A0A841QK94"/>
<evidence type="ECO:0000256" key="1">
    <source>
        <dbReference type="SAM" id="Phobius"/>
    </source>
</evidence>
<keyword evidence="1" id="KW-0812">Transmembrane</keyword>
<organism evidence="2 3">
    <name type="scientific">Acetobacter lovaniensis</name>
    <dbReference type="NCBI Taxonomy" id="104100"/>
    <lineage>
        <taxon>Bacteria</taxon>
        <taxon>Pseudomonadati</taxon>
        <taxon>Pseudomonadota</taxon>
        <taxon>Alphaproteobacteria</taxon>
        <taxon>Acetobacterales</taxon>
        <taxon>Acetobacteraceae</taxon>
        <taxon>Acetobacter</taxon>
    </lineage>
</organism>
<reference evidence="2 3" key="1">
    <citation type="submission" date="2020-08" db="EMBL/GenBank/DDBJ databases">
        <title>Genomic Encyclopedia of Type Strains, Phase IV (KMG-IV): sequencing the most valuable type-strain genomes for metagenomic binning, comparative biology and taxonomic classification.</title>
        <authorList>
            <person name="Goeker M."/>
        </authorList>
    </citation>
    <scope>NUCLEOTIDE SEQUENCE [LARGE SCALE GENOMIC DNA]</scope>
    <source>
        <strain evidence="2 3">DSM 4491</strain>
    </source>
</reference>
<feature type="transmembrane region" description="Helical" evidence="1">
    <location>
        <begin position="42"/>
        <end position="63"/>
    </location>
</feature>
<name>A0A841QK94_9PROT</name>
<dbReference type="EMBL" id="JACHIE010000028">
    <property type="protein sequence ID" value="MBB6458715.1"/>
    <property type="molecule type" value="Genomic_DNA"/>
</dbReference>
<evidence type="ECO:0000313" key="3">
    <source>
        <dbReference type="Proteomes" id="UP000578000"/>
    </source>
</evidence>
<gene>
    <name evidence="2" type="ORF">HNR55_003328</name>
</gene>
<sequence length="257" mass="30426">MFNIEKILLFVVTMITSAALLFFIPLIHIQIDWASLVTHHRIKVGLTLLSPVIFGAITAYIAYQQNLLAKTQANISKDQRDIAHNKQRMENYNFLYDLVKPFSEVIPLILSLPYSIPNALRTEKMYEAVSREISDEETQFSDKEKEWSQFIFRLKIKFEEKISECFISRNKLEYMLDEKTISKIDYFLRKSEEIFEDRWFSLTDSVINIENSKERIDQIKKIIADMKDLRTSNMRMNQAIKKYMDIRDIISPRKFGE</sequence>